<feature type="domain" description="SsuA/THI5-like" evidence="12">
    <location>
        <begin position="16"/>
        <end position="48"/>
    </location>
</feature>
<comment type="pathway">
    <text evidence="2">Cofactor biosynthesis; thiamine diphosphate biosynthesis.</text>
</comment>
<dbReference type="EMBL" id="KF381167">
    <property type="protein sequence ID" value="AHF22064.1"/>
    <property type="molecule type" value="mRNA"/>
</dbReference>
<dbReference type="GO" id="GO:0009229">
    <property type="term" value="P:thiamine diphosphate biosynthetic process"/>
    <property type="evidence" value="ECO:0007669"/>
    <property type="project" value="UniProtKB-UniPathway"/>
</dbReference>
<comment type="subunit">
    <text evidence="4">Homodimer.</text>
</comment>
<name>A0A0A7ACW4_9CHLO</name>
<dbReference type="GO" id="GO:0009228">
    <property type="term" value="P:thiamine biosynthetic process"/>
    <property type="evidence" value="ECO:0007669"/>
    <property type="project" value="UniProtKB-KW"/>
</dbReference>
<keyword evidence="8" id="KW-0784">Thiamine biosynthesis</keyword>
<comment type="catalytic activity">
    <reaction evidence="11">
        <text>N(6)-(pyridoxal phosphate)-L-lysyl-[4-amino-5-hydroxymethyl-2-methylpyrimidine phosphate synthase] + L-histidyl-[4-amino-5-hydroxymethyl-2-methylpyrimidine phosphate synthase] + 2 Fe(3+) + 4 H2O = L-lysyl-[4-amino-5-hydroxymethyl-2-methylpyrimidine phosphate synthase] + (2S)-2-amino-5-hydroxy-4-oxopentanoyl-[4-amino-5-hydroxymethyl-2-methylpyrimidine phosphate synthase] + 4-amino-2-methyl-5-(phosphooxymethyl)pyrimidine + 3-oxopropanoate + 2 Fe(2+) + 2 H(+)</text>
        <dbReference type="Rhea" id="RHEA:65756"/>
        <dbReference type="Rhea" id="RHEA-COMP:16892"/>
        <dbReference type="Rhea" id="RHEA-COMP:16893"/>
        <dbReference type="Rhea" id="RHEA-COMP:16894"/>
        <dbReference type="Rhea" id="RHEA-COMP:16895"/>
        <dbReference type="ChEBI" id="CHEBI:15377"/>
        <dbReference type="ChEBI" id="CHEBI:15378"/>
        <dbReference type="ChEBI" id="CHEBI:29033"/>
        <dbReference type="ChEBI" id="CHEBI:29034"/>
        <dbReference type="ChEBI" id="CHEBI:29969"/>
        <dbReference type="ChEBI" id="CHEBI:29979"/>
        <dbReference type="ChEBI" id="CHEBI:33190"/>
        <dbReference type="ChEBI" id="CHEBI:58354"/>
        <dbReference type="ChEBI" id="CHEBI:143915"/>
        <dbReference type="ChEBI" id="CHEBI:157692"/>
    </reaction>
    <physiologicalReaction direction="left-to-right" evidence="11">
        <dbReference type="Rhea" id="RHEA:65757"/>
    </physiologicalReaction>
</comment>
<keyword evidence="5" id="KW-0808">Transferase</keyword>
<evidence type="ECO:0000256" key="11">
    <source>
        <dbReference type="ARBA" id="ARBA00048179"/>
    </source>
</evidence>
<accession>A0A0A7ACW4</accession>
<keyword evidence="6" id="KW-0479">Metal-binding</keyword>
<dbReference type="PANTHER" id="PTHR31528:SF1">
    <property type="entry name" value="4-AMINO-5-HYDROXYMETHYL-2-METHYLPYRIMIDINE PHOSPHATE SYNTHASE THI11-RELATED"/>
    <property type="match status" value="1"/>
</dbReference>
<evidence type="ECO:0000259" key="12">
    <source>
        <dbReference type="Pfam" id="PF09084"/>
    </source>
</evidence>
<keyword evidence="9" id="KW-0408">Iron</keyword>
<dbReference type="Pfam" id="PF09084">
    <property type="entry name" value="NMT1"/>
    <property type="match status" value="2"/>
</dbReference>
<sequence length="359" mass="38875">MTTPTTVIVALDWTPNGNHLGFYVAKDRGFYKDAGLDVRLVSPHDAAYAGSYLEPDAENPSPGKYVTPCSKVADGSAHFGVNSPEGVVGWNTSGPERPRLKAVAALLFDRNTSAIVTLKSSGIDAPNKLDGCKYASYAARFEGRIVQKMIQADGGVGEFIETTPPMLGIWNTLLNGEADATWVFSQWEGCEAKLKNVELNAFPVCDYGMPYAYAPCLCAHPDWLVGNPETARAFLDATARGYKIASEDPIAAAEILVRVARTENDGHAVNPELAKASALYLQNKMIGPSGVWGVMDQRVWDDYLKWLWDAGLLTDGAQSRHPDSGKTFSLDDLRAGKAGNKIPLDQVPTVFTNDYLPTV</sequence>
<dbReference type="PANTHER" id="PTHR31528">
    <property type="entry name" value="4-AMINO-5-HYDROXYMETHYL-2-METHYLPYRIMIDINE PHOSPHATE SYNTHASE THI11-RELATED"/>
    <property type="match status" value="1"/>
</dbReference>
<evidence type="ECO:0000256" key="7">
    <source>
        <dbReference type="ARBA" id="ARBA00022898"/>
    </source>
</evidence>
<evidence type="ECO:0000256" key="2">
    <source>
        <dbReference type="ARBA" id="ARBA00004948"/>
    </source>
</evidence>
<proteinExistence type="evidence at transcript level"/>
<evidence type="ECO:0000256" key="3">
    <source>
        <dbReference type="ARBA" id="ARBA00009406"/>
    </source>
</evidence>
<evidence type="ECO:0000256" key="1">
    <source>
        <dbReference type="ARBA" id="ARBA00003469"/>
    </source>
</evidence>
<keyword evidence="7" id="KW-0663">Pyridoxal phosphate</keyword>
<evidence type="ECO:0000256" key="5">
    <source>
        <dbReference type="ARBA" id="ARBA00022679"/>
    </source>
</evidence>
<protein>
    <recommendedName>
        <fullName evidence="10">Thiamine pyrimidine synthase</fullName>
    </recommendedName>
</protein>
<dbReference type="Gene3D" id="3.40.190.10">
    <property type="entry name" value="Periplasmic binding protein-like II"/>
    <property type="match status" value="2"/>
</dbReference>
<evidence type="ECO:0000256" key="6">
    <source>
        <dbReference type="ARBA" id="ARBA00022723"/>
    </source>
</evidence>
<feature type="domain" description="SsuA/THI5-like" evidence="12">
    <location>
        <begin position="63"/>
        <end position="251"/>
    </location>
</feature>
<comment type="function">
    <text evidence="1">Responsible for the formation of the pyrimidine heterocycle in the thiamine biosynthesis pathway. Catalyzes the formation of hydroxymethylpyrimidine phosphate (HMP-P) from histidine and pyridoxal phosphate (PLP). The protein uses PLP and the active site histidine to form HMP-P, generating an inactive enzyme. The enzyme can only undergo a single turnover, which suggests it is a suicide enzyme.</text>
</comment>
<dbReference type="UniPathway" id="UPA00060"/>
<evidence type="ECO:0000256" key="4">
    <source>
        <dbReference type="ARBA" id="ARBA00011738"/>
    </source>
</evidence>
<dbReference type="InterPro" id="IPR027939">
    <property type="entry name" value="NMT1/THI5"/>
</dbReference>
<evidence type="ECO:0000256" key="10">
    <source>
        <dbReference type="ARBA" id="ARBA00033171"/>
    </source>
</evidence>
<evidence type="ECO:0000256" key="8">
    <source>
        <dbReference type="ARBA" id="ARBA00022977"/>
    </source>
</evidence>
<reference evidence="13" key="1">
    <citation type="submission" date="2013-06" db="EMBL/GenBank/DDBJ databases">
        <title>Riboswitches are present across eukaryotes and reveal alternatives to vitamin B1 uptake in widespread marine microbes.</title>
        <authorList>
            <person name="Worden A.Z."/>
            <person name="McRose D."/>
            <person name="Sudek S."/>
            <person name="Yu H."/>
        </authorList>
    </citation>
    <scope>NUCLEOTIDE SEQUENCE</scope>
    <source>
        <strain evidence="13">CCMP2099</strain>
    </source>
</reference>
<evidence type="ECO:0000256" key="9">
    <source>
        <dbReference type="ARBA" id="ARBA00023004"/>
    </source>
</evidence>
<evidence type="ECO:0000313" key="13">
    <source>
        <dbReference type="EMBL" id="AHF22064.1"/>
    </source>
</evidence>
<comment type="similarity">
    <text evidence="3">Belongs to the NMT1/THI5 family.</text>
</comment>
<dbReference type="GO" id="GO:0016740">
    <property type="term" value="F:transferase activity"/>
    <property type="evidence" value="ECO:0007669"/>
    <property type="project" value="UniProtKB-KW"/>
</dbReference>
<dbReference type="GO" id="GO:0046872">
    <property type="term" value="F:metal ion binding"/>
    <property type="evidence" value="ECO:0007669"/>
    <property type="project" value="UniProtKB-KW"/>
</dbReference>
<dbReference type="AlphaFoldDB" id="A0A0A7ACW4"/>
<dbReference type="SUPFAM" id="SSF53850">
    <property type="entry name" value="Periplasmic binding protein-like II"/>
    <property type="match status" value="1"/>
</dbReference>
<dbReference type="InterPro" id="IPR015168">
    <property type="entry name" value="SsuA/THI5"/>
</dbReference>
<organism evidence="13">
    <name type="scientific">Micromonas sp. CCMP2099</name>
    <dbReference type="NCBI Taxonomy" id="1442574"/>
    <lineage>
        <taxon>Eukaryota</taxon>
        <taxon>Viridiplantae</taxon>
        <taxon>Chlorophyta</taxon>
        <taxon>Mamiellophyceae</taxon>
        <taxon>Mamiellales</taxon>
        <taxon>Mamiellaceae</taxon>
        <taxon>Micromonas</taxon>
    </lineage>
</organism>